<keyword evidence="6" id="KW-0433">Leucine-rich repeat</keyword>
<evidence type="ECO:0000256" key="1">
    <source>
        <dbReference type="ARBA" id="ARBA00004245"/>
    </source>
</evidence>
<name>A0A7K7UCB9_9CHAR</name>
<comment type="caution">
    <text evidence="16">The sequence shown here is derived from an EMBL/GenBank/DDBJ whole genome shotgun (WGS) entry which is preliminary data.</text>
</comment>
<evidence type="ECO:0000256" key="8">
    <source>
        <dbReference type="ARBA" id="ARBA00022990"/>
    </source>
</evidence>
<dbReference type="SMART" id="SM01052">
    <property type="entry name" value="CAP_GLY"/>
    <property type="match status" value="1"/>
</dbReference>
<dbReference type="FunFam" id="2.30.30.190:FF:000008">
    <property type="entry name" value="Tubulin-specific chaperone E"/>
    <property type="match status" value="1"/>
</dbReference>
<protein>
    <recommendedName>
        <fullName evidence="3">Tubulin-specific chaperone E</fullName>
    </recommendedName>
    <alternativeName>
        <fullName evidence="11">Tubulin-folding cofactor E</fullName>
    </alternativeName>
</protein>
<comment type="function">
    <text evidence="12">Tubulin-folding protein; involved in the second step of the tubulin folding pathway and in the regulation of tubulin heterodimer dissociation. Required for correct organization of microtubule cytoskeleton and mitotic splindle, and maintenance of the neuronal microtubule network.</text>
</comment>
<reference evidence="16 17" key="1">
    <citation type="submission" date="2019-09" db="EMBL/GenBank/DDBJ databases">
        <title>Bird 10,000 Genomes (B10K) Project - Family phase.</title>
        <authorList>
            <person name="Zhang G."/>
        </authorList>
    </citation>
    <scope>NUCLEOTIDE SEQUENCE [LARGE SCALE GENOMIC DNA]</scope>
    <source>
        <strain evidence="16">B10K-DU-030-25</strain>
    </source>
</reference>
<dbReference type="PANTHER" id="PTHR18849:SF0">
    <property type="entry name" value="CILIA- AND FLAGELLA-ASSOCIATED PROTEIN 410-RELATED"/>
    <property type="match status" value="1"/>
</dbReference>
<evidence type="ECO:0000256" key="3">
    <source>
        <dbReference type="ARBA" id="ARBA00015004"/>
    </source>
</evidence>
<evidence type="ECO:0000256" key="11">
    <source>
        <dbReference type="ARBA" id="ARBA00030180"/>
    </source>
</evidence>
<evidence type="ECO:0000256" key="12">
    <source>
        <dbReference type="ARBA" id="ARBA00045331"/>
    </source>
</evidence>
<evidence type="ECO:0000256" key="10">
    <source>
        <dbReference type="ARBA" id="ARBA00023212"/>
    </source>
</evidence>
<proteinExistence type="inferred from homology"/>
<dbReference type="Pfam" id="PF01302">
    <property type="entry name" value="CAP_GLY"/>
    <property type="match status" value="1"/>
</dbReference>
<keyword evidence="5" id="KW-0597">Phosphoprotein</keyword>
<gene>
    <name evidence="16" type="primary">Tbce</name>
    <name evidence="16" type="ORF">IBISTR_R13024</name>
</gene>
<dbReference type="InterPro" id="IPR000626">
    <property type="entry name" value="Ubiquitin-like_dom"/>
</dbReference>
<evidence type="ECO:0000256" key="5">
    <source>
        <dbReference type="ARBA" id="ARBA00022553"/>
    </source>
</evidence>
<keyword evidence="4" id="KW-0963">Cytoplasm</keyword>
<sequence>MSARVPPDALGRRLLCGTEYGTVRYVGSVPPTAGIWLGVEWDDPQRGKHDGTYEGTQYFKCRHPRGGSFIRPNKANFGVDFLTAVKDRYGLNDEQDVQRGTENTLVFGKKTVEFVGMDSIAEQQRQVQLNQLVDISVRECAVSHAGQKEEISRTCANIRHINLSKNLISSWETVTAIASQVQKLETLNISENKMTFPSTSTFVSSVFSKLRILALNQTEITWTEVLLCAPGWPALEELYLTSNNITVLERPDDVLQTLKLLDLSDNQLLDGSQLHLIAQLPRLEQLILRNTGISSIHFPDAGFGCKTKMFPSLKHLAINDNKISQWSSINELEKLPSLRSLQCHNNPFMDTEKNPETLRQLIIAKISQLEVLNKSEVLSAERKGAELDYRKIFGNDWLAAGGNWNPEKNKPSEEFLAAHPRYAALCLKYGAPEEGELKGRQPLTLKNQLLTLTIKCPEKPEQKPVEKKLPESMTIQRVKGLLYRLLKIPGSELKLSYESSKLEGKEVELDNDLKPLQFYSIENGDCVLVRW</sequence>
<dbReference type="FunFam" id="3.10.20.90:FF:000173">
    <property type="entry name" value="Tubulin-specific chaperone E"/>
    <property type="match status" value="1"/>
</dbReference>
<dbReference type="CDD" id="cd17044">
    <property type="entry name" value="Ubl_TBCE"/>
    <property type="match status" value="1"/>
</dbReference>
<dbReference type="SUPFAM" id="SSF54236">
    <property type="entry name" value="Ubiquitin-like"/>
    <property type="match status" value="1"/>
</dbReference>
<dbReference type="SUPFAM" id="SSF74924">
    <property type="entry name" value="Cap-Gly domain"/>
    <property type="match status" value="1"/>
</dbReference>
<evidence type="ECO:0000256" key="9">
    <source>
        <dbReference type="ARBA" id="ARBA00023186"/>
    </source>
</evidence>
<evidence type="ECO:0000256" key="13">
    <source>
        <dbReference type="ARBA" id="ARBA00046578"/>
    </source>
</evidence>
<dbReference type="Pfam" id="PF14560">
    <property type="entry name" value="Ubiquitin_2"/>
    <property type="match status" value="1"/>
</dbReference>
<feature type="domain" description="CAP-Gly" evidence="15">
    <location>
        <begin position="27"/>
        <end position="71"/>
    </location>
</feature>
<keyword evidence="9" id="KW-0143">Chaperone</keyword>
<dbReference type="EMBL" id="VZSZ01008696">
    <property type="protein sequence ID" value="NXA26785.1"/>
    <property type="molecule type" value="Genomic_DNA"/>
</dbReference>
<comment type="subunit">
    <text evidence="13">Supercomplex made of cofactors A to E. Cofactors A and D function by capturing and stabilizing tubulin in a quasi-native conformation. Cofactor E binds to the cofactor D-tubulin complex; interaction with cofactor C then causes the release of tubulin polypeptides that are committed to the native state. Cofactors B and E can form a heterodimer which binds to alpha-tubulin and enhances their ability to dissociate tubulin heterodimers. Interacts with TBCD.</text>
</comment>
<dbReference type="Gene3D" id="2.30.30.190">
    <property type="entry name" value="CAP Gly-rich-like domain"/>
    <property type="match status" value="1"/>
</dbReference>
<keyword evidence="8" id="KW-0007">Acetylation</keyword>
<dbReference type="PROSITE" id="PS50053">
    <property type="entry name" value="UBIQUITIN_2"/>
    <property type="match status" value="1"/>
</dbReference>
<evidence type="ECO:0000313" key="16">
    <source>
        <dbReference type="EMBL" id="NXA26785.1"/>
    </source>
</evidence>
<dbReference type="AlphaFoldDB" id="A0A7K7UCB9"/>
<dbReference type="FunFam" id="3.80.10.10:FF:000268">
    <property type="entry name" value="Tubulin-specific chaperone E"/>
    <property type="match status" value="1"/>
</dbReference>
<comment type="similarity">
    <text evidence="2">Belongs to the TBCE family.</text>
</comment>
<dbReference type="InterPro" id="IPR001611">
    <property type="entry name" value="Leu-rich_rpt"/>
</dbReference>
<dbReference type="InterPro" id="IPR000938">
    <property type="entry name" value="CAP-Gly_domain"/>
</dbReference>
<dbReference type="Gene3D" id="3.80.10.10">
    <property type="entry name" value="Ribonuclease Inhibitor"/>
    <property type="match status" value="2"/>
</dbReference>
<dbReference type="InterPro" id="IPR029071">
    <property type="entry name" value="Ubiquitin-like_domsf"/>
</dbReference>
<keyword evidence="7" id="KW-0677">Repeat</keyword>
<dbReference type="FunFam" id="3.80.10.10:FF:001017">
    <property type="entry name" value="Tubulin-specific chaperone E"/>
    <property type="match status" value="1"/>
</dbReference>
<feature type="non-terminal residue" evidence="16">
    <location>
        <position position="1"/>
    </location>
</feature>
<dbReference type="InterPro" id="IPR036859">
    <property type="entry name" value="CAP-Gly_dom_sf"/>
</dbReference>
<dbReference type="GO" id="GO:0007010">
    <property type="term" value="P:cytoskeleton organization"/>
    <property type="evidence" value="ECO:0007669"/>
    <property type="project" value="TreeGrafter"/>
</dbReference>
<dbReference type="Proteomes" id="UP000587655">
    <property type="component" value="Unassembled WGS sequence"/>
</dbReference>
<dbReference type="SUPFAM" id="SSF52058">
    <property type="entry name" value="L domain-like"/>
    <property type="match status" value="1"/>
</dbReference>
<evidence type="ECO:0000256" key="6">
    <source>
        <dbReference type="ARBA" id="ARBA00022614"/>
    </source>
</evidence>
<dbReference type="PROSITE" id="PS50245">
    <property type="entry name" value="CAP_GLY_2"/>
    <property type="match status" value="1"/>
</dbReference>
<dbReference type="InterPro" id="IPR044079">
    <property type="entry name" value="Ubl_TBCE"/>
</dbReference>
<feature type="non-terminal residue" evidence="16">
    <location>
        <position position="531"/>
    </location>
</feature>
<evidence type="ECO:0000256" key="4">
    <source>
        <dbReference type="ARBA" id="ARBA00022490"/>
    </source>
</evidence>
<feature type="domain" description="Ubiquitin-like" evidence="14">
    <location>
        <begin position="450"/>
        <end position="529"/>
    </location>
</feature>
<evidence type="ECO:0000259" key="15">
    <source>
        <dbReference type="PROSITE" id="PS50245"/>
    </source>
</evidence>
<keyword evidence="17" id="KW-1185">Reference proteome</keyword>
<evidence type="ECO:0000313" key="17">
    <source>
        <dbReference type="Proteomes" id="UP000587655"/>
    </source>
</evidence>
<evidence type="ECO:0000256" key="7">
    <source>
        <dbReference type="ARBA" id="ARBA00022737"/>
    </source>
</evidence>
<dbReference type="PROSITE" id="PS00845">
    <property type="entry name" value="CAP_GLY_1"/>
    <property type="match status" value="1"/>
</dbReference>
<dbReference type="GO" id="GO:0005856">
    <property type="term" value="C:cytoskeleton"/>
    <property type="evidence" value="ECO:0007669"/>
    <property type="project" value="UniProtKB-SubCell"/>
</dbReference>
<evidence type="ECO:0000259" key="14">
    <source>
        <dbReference type="PROSITE" id="PS50053"/>
    </source>
</evidence>
<dbReference type="PANTHER" id="PTHR18849">
    <property type="entry name" value="LEUCINE RICH REPEAT PROTEIN"/>
    <property type="match status" value="1"/>
</dbReference>
<evidence type="ECO:0000256" key="2">
    <source>
        <dbReference type="ARBA" id="ARBA00006286"/>
    </source>
</evidence>
<dbReference type="InterPro" id="IPR032675">
    <property type="entry name" value="LRR_dom_sf"/>
</dbReference>
<dbReference type="Gene3D" id="3.10.20.90">
    <property type="entry name" value="Phosphatidylinositol 3-kinase Catalytic Subunit, Chain A, domain 1"/>
    <property type="match status" value="1"/>
</dbReference>
<dbReference type="PROSITE" id="PS51450">
    <property type="entry name" value="LRR"/>
    <property type="match status" value="1"/>
</dbReference>
<organism evidence="16 17">
    <name type="scientific">Ibidorhyncha struthersii</name>
    <dbReference type="NCBI Taxonomy" id="425643"/>
    <lineage>
        <taxon>Eukaryota</taxon>
        <taxon>Metazoa</taxon>
        <taxon>Chordata</taxon>
        <taxon>Craniata</taxon>
        <taxon>Vertebrata</taxon>
        <taxon>Euteleostomi</taxon>
        <taxon>Archelosauria</taxon>
        <taxon>Archosauria</taxon>
        <taxon>Dinosauria</taxon>
        <taxon>Saurischia</taxon>
        <taxon>Theropoda</taxon>
        <taxon>Coelurosauria</taxon>
        <taxon>Aves</taxon>
        <taxon>Neognathae</taxon>
        <taxon>Neoaves</taxon>
        <taxon>Charadriiformes</taxon>
        <taxon>Charadriidae</taxon>
        <taxon>Ibidorhyncha</taxon>
    </lineage>
</organism>
<keyword evidence="10" id="KW-0206">Cytoskeleton</keyword>
<comment type="subcellular location">
    <subcellularLocation>
        <location evidence="1">Cytoplasm</location>
        <location evidence="1">Cytoskeleton</location>
    </subcellularLocation>
</comment>
<accession>A0A7K7UCB9</accession>
<dbReference type="Pfam" id="PF14580">
    <property type="entry name" value="LRR_9"/>
    <property type="match status" value="1"/>
</dbReference>